<evidence type="ECO:0000259" key="8">
    <source>
        <dbReference type="SMART" id="SM00014"/>
    </source>
</evidence>
<accession>A0A644YIM6</accession>
<dbReference type="SUPFAM" id="SSF48317">
    <property type="entry name" value="Acid phosphatase/Vanadium-dependent haloperoxidase"/>
    <property type="match status" value="1"/>
</dbReference>
<sequence>MTTADDIALYGSFEGCPAQPILRRPYGRGVRVRGLEFGVLNWIQENCRTELLDGLMPLISALCNHGEIWIALAAILLFTRRYRRTGAVLALALLLDVLCCNGILKPLIARVRPCDVNPAVTLLISRPQDWSFPSGHAAASFAAVGALLPEKRGRLLGPVLLLAALIAFSRLYLYVHWPSDVLAGAALGLALGLAAGHLPRWADKKTGRLRPAGGEGKT</sequence>
<name>A0A644YIM6_9ZZZZ</name>
<keyword evidence="2" id="KW-1003">Cell membrane</keyword>
<evidence type="ECO:0000256" key="2">
    <source>
        <dbReference type="ARBA" id="ARBA00022475"/>
    </source>
</evidence>
<dbReference type="EMBL" id="VSSQ01005197">
    <property type="protein sequence ID" value="MPM28230.1"/>
    <property type="molecule type" value="Genomic_DNA"/>
</dbReference>
<feature type="domain" description="Phosphatidic acid phosphatase type 2/haloperoxidase" evidence="8">
    <location>
        <begin position="85"/>
        <end position="196"/>
    </location>
</feature>
<proteinExistence type="predicted"/>
<keyword evidence="3 7" id="KW-0812">Transmembrane</keyword>
<dbReference type="PANTHER" id="PTHR14969">
    <property type="entry name" value="SPHINGOSINE-1-PHOSPHATE PHOSPHOHYDROLASE"/>
    <property type="match status" value="1"/>
</dbReference>
<evidence type="ECO:0000256" key="4">
    <source>
        <dbReference type="ARBA" id="ARBA00022801"/>
    </source>
</evidence>
<feature type="transmembrane region" description="Helical" evidence="7">
    <location>
        <begin position="58"/>
        <end position="79"/>
    </location>
</feature>
<evidence type="ECO:0000256" key="7">
    <source>
        <dbReference type="SAM" id="Phobius"/>
    </source>
</evidence>
<organism evidence="9">
    <name type="scientific">bioreactor metagenome</name>
    <dbReference type="NCBI Taxonomy" id="1076179"/>
    <lineage>
        <taxon>unclassified sequences</taxon>
        <taxon>metagenomes</taxon>
        <taxon>ecological metagenomes</taxon>
    </lineage>
</organism>
<feature type="transmembrane region" description="Helical" evidence="7">
    <location>
        <begin position="155"/>
        <end position="175"/>
    </location>
</feature>
<dbReference type="AlphaFoldDB" id="A0A644YIM6"/>
<feature type="transmembrane region" description="Helical" evidence="7">
    <location>
        <begin position="181"/>
        <end position="198"/>
    </location>
</feature>
<evidence type="ECO:0000256" key="6">
    <source>
        <dbReference type="ARBA" id="ARBA00023136"/>
    </source>
</evidence>
<dbReference type="GO" id="GO:0016787">
    <property type="term" value="F:hydrolase activity"/>
    <property type="evidence" value="ECO:0007669"/>
    <property type="project" value="UniProtKB-KW"/>
</dbReference>
<dbReference type="PANTHER" id="PTHR14969:SF62">
    <property type="entry name" value="DECAPRENYLPHOSPHORYL-5-PHOSPHORIBOSE PHOSPHATASE RV3807C-RELATED"/>
    <property type="match status" value="1"/>
</dbReference>
<comment type="caution">
    <text evidence="9">The sequence shown here is derived from an EMBL/GenBank/DDBJ whole genome shotgun (WGS) entry which is preliminary data.</text>
</comment>
<dbReference type="Gene3D" id="1.20.144.10">
    <property type="entry name" value="Phosphatidic acid phosphatase type 2/haloperoxidase"/>
    <property type="match status" value="1"/>
</dbReference>
<evidence type="ECO:0000313" key="9">
    <source>
        <dbReference type="EMBL" id="MPM28230.1"/>
    </source>
</evidence>
<keyword evidence="4" id="KW-0378">Hydrolase</keyword>
<comment type="subcellular location">
    <subcellularLocation>
        <location evidence="1">Cell membrane</location>
        <topology evidence="1">Multi-pass membrane protein</topology>
    </subcellularLocation>
</comment>
<gene>
    <name evidence="9" type="ORF">SDC9_74749</name>
</gene>
<keyword evidence="6 7" id="KW-0472">Membrane</keyword>
<dbReference type="GO" id="GO:0005886">
    <property type="term" value="C:plasma membrane"/>
    <property type="evidence" value="ECO:0007669"/>
    <property type="project" value="UniProtKB-SubCell"/>
</dbReference>
<protein>
    <recommendedName>
        <fullName evidence="8">Phosphatidic acid phosphatase type 2/haloperoxidase domain-containing protein</fullName>
    </recommendedName>
</protein>
<reference evidence="9" key="1">
    <citation type="submission" date="2019-08" db="EMBL/GenBank/DDBJ databases">
        <authorList>
            <person name="Kucharzyk K."/>
            <person name="Murdoch R.W."/>
            <person name="Higgins S."/>
            <person name="Loffler F."/>
        </authorList>
    </citation>
    <scope>NUCLEOTIDE SEQUENCE</scope>
</reference>
<evidence type="ECO:0000256" key="5">
    <source>
        <dbReference type="ARBA" id="ARBA00022989"/>
    </source>
</evidence>
<evidence type="ECO:0000256" key="3">
    <source>
        <dbReference type="ARBA" id="ARBA00022692"/>
    </source>
</evidence>
<dbReference type="InterPro" id="IPR000326">
    <property type="entry name" value="PAP2/HPO"/>
</dbReference>
<dbReference type="SMART" id="SM00014">
    <property type="entry name" value="acidPPc"/>
    <property type="match status" value="1"/>
</dbReference>
<evidence type="ECO:0000256" key="1">
    <source>
        <dbReference type="ARBA" id="ARBA00004651"/>
    </source>
</evidence>
<keyword evidence="5 7" id="KW-1133">Transmembrane helix</keyword>
<dbReference type="InterPro" id="IPR036938">
    <property type="entry name" value="PAP2/HPO_sf"/>
</dbReference>
<dbReference type="Pfam" id="PF01569">
    <property type="entry name" value="PAP2"/>
    <property type="match status" value="1"/>
</dbReference>